<accession>A0A1Q9DPN8</accession>
<reference evidence="6 7" key="1">
    <citation type="submission" date="2016-02" db="EMBL/GenBank/DDBJ databases">
        <title>Genome analysis of coral dinoflagellate symbionts highlights evolutionary adaptations to a symbiotic lifestyle.</title>
        <authorList>
            <person name="Aranda M."/>
            <person name="Li Y."/>
            <person name="Liew Y.J."/>
            <person name="Baumgarten S."/>
            <person name="Simakov O."/>
            <person name="Wilson M."/>
            <person name="Piel J."/>
            <person name="Ashoor H."/>
            <person name="Bougouffa S."/>
            <person name="Bajic V.B."/>
            <person name="Ryu T."/>
            <person name="Ravasi T."/>
            <person name="Bayer T."/>
            <person name="Micklem G."/>
            <person name="Kim H."/>
            <person name="Bhak J."/>
            <person name="Lajeunesse T.C."/>
            <person name="Voolstra C.R."/>
        </authorList>
    </citation>
    <scope>NUCLEOTIDE SEQUENCE [LARGE SCALE GENOMIC DNA]</scope>
    <source>
        <strain evidence="6 7">CCMP2467</strain>
    </source>
</reference>
<dbReference type="InterPro" id="IPR013785">
    <property type="entry name" value="Aldolase_TIM"/>
</dbReference>
<evidence type="ECO:0000256" key="5">
    <source>
        <dbReference type="ARBA" id="ARBA00023239"/>
    </source>
</evidence>
<dbReference type="NCBIfam" id="NF033379">
    <property type="entry name" value="FrucBisAld_I"/>
    <property type="match status" value="1"/>
</dbReference>
<dbReference type="GO" id="GO:0008270">
    <property type="term" value="F:zinc ion binding"/>
    <property type="evidence" value="ECO:0007669"/>
    <property type="project" value="InterPro"/>
</dbReference>
<keyword evidence="7" id="KW-1185">Reference proteome</keyword>
<protein>
    <recommendedName>
        <fullName evidence="3">fructose-bisphosphate aldolase</fullName>
        <ecNumber evidence="3">4.1.2.13</ecNumber>
    </recommendedName>
</protein>
<dbReference type="SUPFAM" id="SSF51569">
    <property type="entry name" value="Aldolase"/>
    <property type="match status" value="2"/>
</dbReference>
<evidence type="ECO:0000256" key="3">
    <source>
        <dbReference type="ARBA" id="ARBA00013068"/>
    </source>
</evidence>
<name>A0A1Q9DPN8_SYMMI</name>
<dbReference type="GO" id="GO:0004332">
    <property type="term" value="F:fructose-bisphosphate aldolase activity"/>
    <property type="evidence" value="ECO:0007669"/>
    <property type="project" value="UniProtKB-EC"/>
</dbReference>
<dbReference type="OrthoDB" id="36455at2759"/>
<keyword evidence="4" id="KW-0324">Glycolysis</keyword>
<evidence type="ECO:0000256" key="1">
    <source>
        <dbReference type="ARBA" id="ARBA00004714"/>
    </source>
</evidence>
<dbReference type="Proteomes" id="UP000186817">
    <property type="component" value="Unassembled WGS sequence"/>
</dbReference>
<dbReference type="Pfam" id="PF00274">
    <property type="entry name" value="Glycolytic"/>
    <property type="match status" value="1"/>
</dbReference>
<dbReference type="EC" id="4.1.2.13" evidence="3"/>
<dbReference type="Pfam" id="PF01116">
    <property type="entry name" value="F_bP_aldolase"/>
    <property type="match status" value="1"/>
</dbReference>
<dbReference type="EMBL" id="LSRX01000445">
    <property type="protein sequence ID" value="OLP97124.1"/>
    <property type="molecule type" value="Genomic_DNA"/>
</dbReference>
<evidence type="ECO:0000256" key="2">
    <source>
        <dbReference type="ARBA" id="ARBA00010387"/>
    </source>
</evidence>
<dbReference type="UniPathway" id="UPA00109">
    <property type="reaction ID" value="UER00183"/>
</dbReference>
<sequence length="721" mass="78313">MSFWEIPGMKAGVLTGDLAWSLVEHELNRPAVIQFSEGGSAFIAGKSLPNEQGVNQASILGAVAGAHFVRAVAPAYGIPVLVNTGYCGKQLLPWFDGMLESDEAYFKQYGETLFSMHSLDFSQEPDAENIELCKTYFKRMSSVNQILEMGIGMTSGSSIFKVYQGLSPISEKFTIAAACKAGSVVKPEMPLATIVQGYELLLCLESGLHSVRQPVALRLKDMQAHAREQIKARHATAGCLHFTSSRMDEAWAFQEFPTEAATGKDIQKPLSFVPNLKLVSSKVGFEAAEFSAVAAQLFATVPDMLSNCPVVGSGFEKEKITGLQKFYKAQDGSPQAEDKYYGRISLPPNLPADVLAELKETATKLCAPGKGFLAADESAGPWLRAGHAEAAKIPDVIENRAAYRSMCFSTPGLSEYISGVILHWETLFQDDADGKSMVDIITGNGMIPGIKVDKAYDKKGMWGTEVGPLGHPEVSTKGLDDLQERCAQAYKKGARFAKWRNVLQLDPKKGLPSKLAIMDTVHTLARYASICQSERLVPIVEPEIVPNGDHDIEYCRKMTEIVLAAQFKAMADHHIYLEGAVLKPNMVKNGLKGPKADAETIAKLTVQTLLRTVPVAMPGIFFLSGETALNEDNEEEATVNLSTMHKLYPKLPWHLSFSYGKALQKTCIVTWLGKPENKAAAQKALKARSNANTDAVFGKYVKGSCPSVGTDGNVLQAAGPY</sequence>
<keyword evidence="5" id="KW-0456">Lyase</keyword>
<dbReference type="InterPro" id="IPR000741">
    <property type="entry name" value="FBA_I"/>
</dbReference>
<evidence type="ECO:0000313" key="7">
    <source>
        <dbReference type="Proteomes" id="UP000186817"/>
    </source>
</evidence>
<proteinExistence type="inferred from homology"/>
<organism evidence="6 7">
    <name type="scientific">Symbiodinium microadriaticum</name>
    <name type="common">Dinoflagellate</name>
    <name type="synonym">Zooxanthella microadriatica</name>
    <dbReference type="NCBI Taxonomy" id="2951"/>
    <lineage>
        <taxon>Eukaryota</taxon>
        <taxon>Sar</taxon>
        <taxon>Alveolata</taxon>
        <taxon>Dinophyceae</taxon>
        <taxon>Suessiales</taxon>
        <taxon>Symbiodiniaceae</taxon>
        <taxon>Symbiodinium</taxon>
    </lineage>
</organism>
<evidence type="ECO:0000313" key="6">
    <source>
        <dbReference type="EMBL" id="OLP97124.1"/>
    </source>
</evidence>
<evidence type="ECO:0000256" key="4">
    <source>
        <dbReference type="ARBA" id="ARBA00023152"/>
    </source>
</evidence>
<dbReference type="PANTHER" id="PTHR11627">
    <property type="entry name" value="FRUCTOSE-BISPHOSPHATE ALDOLASE"/>
    <property type="match status" value="1"/>
</dbReference>
<comment type="similarity">
    <text evidence="2">Belongs to the class I fructose-bisphosphate aldolase family.</text>
</comment>
<gene>
    <name evidence="6" type="primary">Ald</name>
    <name evidence="6" type="ORF">AK812_SmicGene20586</name>
</gene>
<dbReference type="InterPro" id="IPR000771">
    <property type="entry name" value="FBA_II"/>
</dbReference>
<comment type="pathway">
    <text evidence="1">Carbohydrate degradation; glycolysis; D-glyceraldehyde 3-phosphate and glycerone phosphate from D-glucose: step 4/4.</text>
</comment>
<comment type="caution">
    <text evidence="6">The sequence shown here is derived from an EMBL/GenBank/DDBJ whole genome shotgun (WGS) entry which is preliminary data.</text>
</comment>
<dbReference type="Gene3D" id="3.20.20.70">
    <property type="entry name" value="Aldolase class I"/>
    <property type="match status" value="2"/>
</dbReference>
<dbReference type="AlphaFoldDB" id="A0A1Q9DPN8"/>
<dbReference type="GO" id="GO:0006096">
    <property type="term" value="P:glycolytic process"/>
    <property type="evidence" value="ECO:0007669"/>
    <property type="project" value="UniProtKB-UniPathway"/>
</dbReference>